<organism evidence="2 3">
    <name type="scientific">Anopheles epiroticus</name>
    <dbReference type="NCBI Taxonomy" id="199890"/>
    <lineage>
        <taxon>Eukaryota</taxon>
        <taxon>Metazoa</taxon>
        <taxon>Ecdysozoa</taxon>
        <taxon>Arthropoda</taxon>
        <taxon>Hexapoda</taxon>
        <taxon>Insecta</taxon>
        <taxon>Pterygota</taxon>
        <taxon>Neoptera</taxon>
        <taxon>Endopterygota</taxon>
        <taxon>Diptera</taxon>
        <taxon>Nematocera</taxon>
        <taxon>Culicoidea</taxon>
        <taxon>Culicidae</taxon>
        <taxon>Anophelinae</taxon>
        <taxon>Anopheles</taxon>
    </lineage>
</organism>
<proteinExistence type="predicted"/>
<keyword evidence="3" id="KW-1185">Reference proteome</keyword>
<name>A0A182PU67_9DIPT</name>
<dbReference type="Pfam" id="PF18701">
    <property type="entry name" value="DUF5641"/>
    <property type="match status" value="1"/>
</dbReference>
<evidence type="ECO:0000313" key="2">
    <source>
        <dbReference type="EnsemblMetazoa" id="AEPI010503-PA"/>
    </source>
</evidence>
<accession>A0A182PU67</accession>
<dbReference type="STRING" id="199890.A0A182PU67"/>
<dbReference type="EnsemblMetazoa" id="AEPI010503-RA">
    <property type="protein sequence ID" value="AEPI010503-PA"/>
    <property type="gene ID" value="AEPI010503"/>
</dbReference>
<dbReference type="Proteomes" id="UP000075885">
    <property type="component" value="Unassembled WGS sequence"/>
</dbReference>
<evidence type="ECO:0000259" key="1">
    <source>
        <dbReference type="Pfam" id="PF18701"/>
    </source>
</evidence>
<evidence type="ECO:0000313" key="3">
    <source>
        <dbReference type="Proteomes" id="UP000075885"/>
    </source>
</evidence>
<dbReference type="AlphaFoldDB" id="A0A182PU67"/>
<reference evidence="2" key="2">
    <citation type="submission" date="2020-05" db="UniProtKB">
        <authorList>
            <consortium name="EnsemblMetazoa"/>
        </authorList>
    </citation>
    <scope>IDENTIFICATION</scope>
    <source>
        <strain evidence="2">Epiroticus2</strain>
    </source>
</reference>
<sequence length="163" mass="18282">MTNSRSLTHIPLSNEEVEMLTPFHFLLGRRAEALPPDIMDRSHVSRQQFKMAQHNAKKYLPTLIKRNKWINKTEPVEVGDVVVLTNDNAPSGQLLKGRILQVHRTADGQVCVMTVMTATGILKRPVIKVAVVDVNPKEHLLVVKQPPSKTIKRVPEDDVSPSN</sequence>
<feature type="domain" description="DUF5641" evidence="1">
    <location>
        <begin position="55"/>
        <end position="131"/>
    </location>
</feature>
<dbReference type="PANTHER" id="PTHR47331:SF1">
    <property type="entry name" value="GAG-LIKE PROTEIN"/>
    <property type="match status" value="1"/>
</dbReference>
<dbReference type="VEuPathDB" id="VectorBase:AEPI010503"/>
<reference evidence="3" key="1">
    <citation type="submission" date="2013-03" db="EMBL/GenBank/DDBJ databases">
        <title>The Genome Sequence of Anopheles epiroticus epiroticus2.</title>
        <authorList>
            <consortium name="The Broad Institute Genomics Platform"/>
            <person name="Neafsey D.E."/>
            <person name="Howell P."/>
            <person name="Walker B."/>
            <person name="Young S.K."/>
            <person name="Zeng Q."/>
            <person name="Gargeya S."/>
            <person name="Fitzgerald M."/>
            <person name="Haas B."/>
            <person name="Abouelleil A."/>
            <person name="Allen A.W."/>
            <person name="Alvarado L."/>
            <person name="Arachchi H.M."/>
            <person name="Berlin A.M."/>
            <person name="Chapman S.B."/>
            <person name="Gainer-Dewar J."/>
            <person name="Goldberg J."/>
            <person name="Griggs A."/>
            <person name="Gujja S."/>
            <person name="Hansen M."/>
            <person name="Howarth C."/>
            <person name="Imamovic A."/>
            <person name="Ireland A."/>
            <person name="Larimer J."/>
            <person name="McCowan C."/>
            <person name="Murphy C."/>
            <person name="Pearson M."/>
            <person name="Poon T.W."/>
            <person name="Priest M."/>
            <person name="Roberts A."/>
            <person name="Saif S."/>
            <person name="Shea T."/>
            <person name="Sisk P."/>
            <person name="Sykes S."/>
            <person name="Wortman J."/>
            <person name="Nusbaum C."/>
            <person name="Birren B."/>
        </authorList>
    </citation>
    <scope>NUCLEOTIDE SEQUENCE [LARGE SCALE GENOMIC DNA]</scope>
    <source>
        <strain evidence="3">Epiroticus2</strain>
    </source>
</reference>
<dbReference type="InterPro" id="IPR040676">
    <property type="entry name" value="DUF5641"/>
</dbReference>
<protein>
    <submittedName>
        <fullName evidence="2">DUF5641 domain-containing protein</fullName>
    </submittedName>
</protein>
<dbReference type="PANTHER" id="PTHR47331">
    <property type="entry name" value="PHD-TYPE DOMAIN-CONTAINING PROTEIN"/>
    <property type="match status" value="1"/>
</dbReference>